<evidence type="ECO:0000256" key="2">
    <source>
        <dbReference type="ARBA" id="ARBA00009671"/>
    </source>
</evidence>
<reference evidence="8 9" key="1">
    <citation type="submission" date="2023-05" db="EMBL/GenBank/DDBJ databases">
        <title>B98-5 Cell Line De Novo Hybrid Assembly: An Optical Mapping Approach.</title>
        <authorList>
            <person name="Kananen K."/>
            <person name="Auerbach J.A."/>
            <person name="Kautto E."/>
            <person name="Blachly J.S."/>
        </authorList>
    </citation>
    <scope>NUCLEOTIDE SEQUENCE [LARGE SCALE GENOMIC DNA]</scope>
    <source>
        <strain evidence="8">B95-8</strain>
        <tissue evidence="8">Cell line</tissue>
    </source>
</reference>
<feature type="domain" description="Anoctamin transmembrane" evidence="7">
    <location>
        <begin position="1"/>
        <end position="143"/>
    </location>
</feature>
<evidence type="ECO:0000256" key="1">
    <source>
        <dbReference type="ARBA" id="ARBA00004141"/>
    </source>
</evidence>
<comment type="caution">
    <text evidence="8">The sequence shown here is derived from an EMBL/GenBank/DDBJ whole genome shotgun (WGS) entry which is preliminary data.</text>
</comment>
<comment type="caution">
    <text evidence="6">Lacks conserved residue(s) required for the propagation of feature annotation.</text>
</comment>
<evidence type="ECO:0000256" key="4">
    <source>
        <dbReference type="ARBA" id="ARBA00022989"/>
    </source>
</evidence>
<evidence type="ECO:0000256" key="3">
    <source>
        <dbReference type="ARBA" id="ARBA00022692"/>
    </source>
</evidence>
<evidence type="ECO:0000256" key="5">
    <source>
        <dbReference type="ARBA" id="ARBA00023136"/>
    </source>
</evidence>
<proteinExistence type="inferred from homology"/>
<dbReference type="InterPro" id="IPR049452">
    <property type="entry name" value="Anoctamin_TM"/>
</dbReference>
<keyword evidence="5 6" id="KW-0472">Membrane</keyword>
<evidence type="ECO:0000313" key="9">
    <source>
        <dbReference type="Proteomes" id="UP001266305"/>
    </source>
</evidence>
<dbReference type="PANTHER" id="PTHR12308">
    <property type="entry name" value="ANOCTAMIN"/>
    <property type="match status" value="1"/>
</dbReference>
<keyword evidence="3 6" id="KW-0812">Transmembrane</keyword>
<feature type="non-terminal residue" evidence="8">
    <location>
        <position position="167"/>
    </location>
</feature>
<gene>
    <name evidence="8" type="primary">ANO6_1</name>
    <name evidence="8" type="ORF">P7K49_019112</name>
</gene>
<comment type="similarity">
    <text evidence="2 6">Belongs to the anoctamin family.</text>
</comment>
<name>A0ABQ9UWQ2_SAGOE</name>
<feature type="transmembrane region" description="Helical" evidence="6">
    <location>
        <begin position="98"/>
        <end position="129"/>
    </location>
</feature>
<evidence type="ECO:0000256" key="6">
    <source>
        <dbReference type="RuleBase" id="RU280814"/>
    </source>
</evidence>
<dbReference type="Proteomes" id="UP001266305">
    <property type="component" value="Unassembled WGS sequence"/>
</dbReference>
<accession>A0ABQ9UWQ2</accession>
<sequence>MQGIAILAVVTNAMIIAFTSDMIPCLVYYWSFSVPPYRNHTSYTMDGYINNTLSIFKVADFKNKSKGNPYSEQGNHTTCRYRDFRYPPGHPQEYKHNIYYWHMIAAKLAFITVMEQLIYSVTFFISYAIPDVSKRTKSKIQREKYLTQKLLSENHLKDMMKNMGVIA</sequence>
<keyword evidence="9" id="KW-1185">Reference proteome</keyword>
<dbReference type="Pfam" id="PF04547">
    <property type="entry name" value="Anoctamin"/>
    <property type="match status" value="1"/>
</dbReference>
<comment type="subcellular location">
    <subcellularLocation>
        <location evidence="1 6">Membrane</location>
        <topology evidence="1 6">Multi-pass membrane protein</topology>
    </subcellularLocation>
</comment>
<evidence type="ECO:0000259" key="7">
    <source>
        <dbReference type="Pfam" id="PF04547"/>
    </source>
</evidence>
<dbReference type="InterPro" id="IPR007632">
    <property type="entry name" value="Anoctamin"/>
</dbReference>
<protein>
    <recommendedName>
        <fullName evidence="6">Anoctamin</fullName>
    </recommendedName>
</protein>
<dbReference type="PANTHER" id="PTHR12308:SF21">
    <property type="entry name" value="ANOCTAMIN-6"/>
    <property type="match status" value="1"/>
</dbReference>
<feature type="transmembrane region" description="Helical" evidence="6">
    <location>
        <begin position="7"/>
        <end position="30"/>
    </location>
</feature>
<dbReference type="EMBL" id="JASSZA010000009">
    <property type="protein sequence ID" value="KAK2101446.1"/>
    <property type="molecule type" value="Genomic_DNA"/>
</dbReference>
<keyword evidence="4 6" id="KW-1133">Transmembrane helix</keyword>
<organism evidence="8 9">
    <name type="scientific">Saguinus oedipus</name>
    <name type="common">Cotton-top tamarin</name>
    <name type="synonym">Oedipomidas oedipus</name>
    <dbReference type="NCBI Taxonomy" id="9490"/>
    <lineage>
        <taxon>Eukaryota</taxon>
        <taxon>Metazoa</taxon>
        <taxon>Chordata</taxon>
        <taxon>Craniata</taxon>
        <taxon>Vertebrata</taxon>
        <taxon>Euteleostomi</taxon>
        <taxon>Mammalia</taxon>
        <taxon>Eutheria</taxon>
        <taxon>Euarchontoglires</taxon>
        <taxon>Primates</taxon>
        <taxon>Haplorrhini</taxon>
        <taxon>Platyrrhini</taxon>
        <taxon>Cebidae</taxon>
        <taxon>Callitrichinae</taxon>
        <taxon>Saguinus</taxon>
    </lineage>
</organism>
<evidence type="ECO:0000313" key="8">
    <source>
        <dbReference type="EMBL" id="KAK2101446.1"/>
    </source>
</evidence>